<dbReference type="Pfam" id="PF00004">
    <property type="entry name" value="AAA"/>
    <property type="match status" value="1"/>
</dbReference>
<dbReference type="InterPro" id="IPR005936">
    <property type="entry name" value="FtsH"/>
</dbReference>
<organism evidence="19 20">
    <name type="scientific">Symbiobacterium thermophilum</name>
    <dbReference type="NCBI Taxonomy" id="2734"/>
    <lineage>
        <taxon>Bacteria</taxon>
        <taxon>Bacillati</taxon>
        <taxon>Bacillota</taxon>
        <taxon>Clostridia</taxon>
        <taxon>Eubacteriales</taxon>
        <taxon>Symbiobacteriaceae</taxon>
        <taxon>Symbiobacterium</taxon>
    </lineage>
</organism>
<dbReference type="Gene3D" id="3.40.50.300">
    <property type="entry name" value="P-loop containing nucleotide triphosphate hydrolases"/>
    <property type="match status" value="1"/>
</dbReference>
<feature type="binding site" evidence="15">
    <location>
        <begin position="190"/>
        <end position="197"/>
    </location>
    <ligand>
        <name>ATP</name>
        <dbReference type="ChEBI" id="CHEBI:30616"/>
    </ligand>
</feature>
<name>A0A953I5I3_SYMTR</name>
<evidence type="ECO:0000256" key="4">
    <source>
        <dbReference type="ARBA" id="ARBA00022670"/>
    </source>
</evidence>
<dbReference type="FunFam" id="1.10.8.60:FF:000001">
    <property type="entry name" value="ATP-dependent zinc metalloprotease FtsH"/>
    <property type="match status" value="1"/>
</dbReference>
<feature type="binding site" evidence="15">
    <location>
        <position position="416"/>
    </location>
    <ligand>
        <name>Zn(2+)</name>
        <dbReference type="ChEBI" id="CHEBI:29105"/>
        <note>catalytic</note>
    </ligand>
</feature>
<evidence type="ECO:0000256" key="15">
    <source>
        <dbReference type="HAMAP-Rule" id="MF_01458"/>
    </source>
</evidence>
<dbReference type="GO" id="GO:0051301">
    <property type="term" value="P:cell division"/>
    <property type="evidence" value="ECO:0007669"/>
    <property type="project" value="UniProtKB-KW"/>
</dbReference>
<evidence type="ECO:0000256" key="8">
    <source>
        <dbReference type="ARBA" id="ARBA00022801"/>
    </source>
</evidence>
<reference evidence="19" key="1">
    <citation type="submission" date="2017-11" db="EMBL/GenBank/DDBJ databases">
        <title>Three new genomes from thermophilic consortium.</title>
        <authorList>
            <person name="Quaggio R."/>
            <person name="Amgarten D."/>
            <person name="Setubal J.C."/>
        </authorList>
    </citation>
    <scope>NUCLEOTIDE SEQUENCE</scope>
    <source>
        <strain evidence="19">ZCTH01-B2</strain>
    </source>
</reference>
<dbReference type="CDD" id="cd19501">
    <property type="entry name" value="RecA-like_FtsH"/>
    <property type="match status" value="1"/>
</dbReference>
<dbReference type="Pfam" id="PF17862">
    <property type="entry name" value="AAA_lid_3"/>
    <property type="match status" value="1"/>
</dbReference>
<keyword evidence="12 15" id="KW-0482">Metalloprotease</keyword>
<evidence type="ECO:0000256" key="1">
    <source>
        <dbReference type="ARBA" id="ARBA00004370"/>
    </source>
</evidence>
<evidence type="ECO:0000313" key="19">
    <source>
        <dbReference type="EMBL" id="MBY6274843.1"/>
    </source>
</evidence>
<keyword evidence="19" id="KW-0131">Cell cycle</keyword>
<evidence type="ECO:0000256" key="14">
    <source>
        <dbReference type="ARBA" id="ARBA00061570"/>
    </source>
</evidence>
<keyword evidence="8 15" id="KW-0378">Hydrolase</keyword>
<dbReference type="GO" id="GO:0016887">
    <property type="term" value="F:ATP hydrolysis activity"/>
    <property type="evidence" value="ECO:0007669"/>
    <property type="project" value="UniProtKB-UniRule"/>
</dbReference>
<dbReference type="GO" id="GO:0005524">
    <property type="term" value="F:ATP binding"/>
    <property type="evidence" value="ECO:0007669"/>
    <property type="project" value="UniProtKB-UniRule"/>
</dbReference>
<dbReference type="AlphaFoldDB" id="A0A953I5I3"/>
<comment type="similarity">
    <text evidence="14 15">In the central section; belongs to the AAA ATPase family.</text>
</comment>
<dbReference type="RefSeq" id="WP_273377530.1">
    <property type="nucleotide sequence ID" value="NZ_PIUK01000005.1"/>
</dbReference>
<comment type="subcellular location">
    <subcellularLocation>
        <location evidence="15">Cell membrane</location>
        <topology evidence="15">Multi-pass membrane protein</topology>
        <orientation evidence="15">Cytoplasmic side</orientation>
    </subcellularLocation>
    <subcellularLocation>
        <location evidence="1">Membrane</location>
    </subcellularLocation>
</comment>
<evidence type="ECO:0000259" key="18">
    <source>
        <dbReference type="SMART" id="SM00382"/>
    </source>
</evidence>
<protein>
    <recommendedName>
        <fullName evidence="15">ATP-dependent zinc metalloprotease FtsH</fullName>
        <ecNumber evidence="15">3.4.24.-</ecNumber>
    </recommendedName>
</protein>
<dbReference type="SUPFAM" id="SSF52540">
    <property type="entry name" value="P-loop containing nucleoside triphosphate hydrolases"/>
    <property type="match status" value="1"/>
</dbReference>
<evidence type="ECO:0000256" key="7">
    <source>
        <dbReference type="ARBA" id="ARBA00022741"/>
    </source>
</evidence>
<feature type="binding site" evidence="15">
    <location>
        <position position="489"/>
    </location>
    <ligand>
        <name>Zn(2+)</name>
        <dbReference type="ChEBI" id="CHEBI:29105"/>
        <note>catalytic</note>
    </ligand>
</feature>
<dbReference type="InterPro" id="IPR037219">
    <property type="entry name" value="Peptidase_M41-like"/>
</dbReference>
<evidence type="ECO:0000256" key="16">
    <source>
        <dbReference type="RuleBase" id="RU003651"/>
    </source>
</evidence>
<comment type="caution">
    <text evidence="19">The sequence shown here is derived from an EMBL/GenBank/DDBJ whole genome shotgun (WGS) entry which is preliminary data.</text>
</comment>
<proteinExistence type="inferred from homology"/>
<dbReference type="GO" id="GO:0005886">
    <property type="term" value="C:plasma membrane"/>
    <property type="evidence" value="ECO:0007669"/>
    <property type="project" value="UniProtKB-SubCell"/>
</dbReference>
<evidence type="ECO:0000256" key="11">
    <source>
        <dbReference type="ARBA" id="ARBA00022989"/>
    </source>
</evidence>
<dbReference type="InterPro" id="IPR003593">
    <property type="entry name" value="AAA+_ATPase"/>
</dbReference>
<comment type="subunit">
    <text evidence="15">Homohexamer.</text>
</comment>
<dbReference type="InterPro" id="IPR027417">
    <property type="entry name" value="P-loop_NTPase"/>
</dbReference>
<keyword evidence="4 15" id="KW-0645">Protease</keyword>
<keyword evidence="6 15" id="KW-0479">Metal-binding</keyword>
<comment type="function">
    <text evidence="15">Acts as a processive, ATP-dependent zinc metallopeptidase for both cytoplasmic and membrane proteins. Plays a role in the quality control of integral membrane proteins.</text>
</comment>
<keyword evidence="13 15" id="KW-0472">Membrane</keyword>
<evidence type="ECO:0000256" key="9">
    <source>
        <dbReference type="ARBA" id="ARBA00022833"/>
    </source>
</evidence>
<keyword evidence="17" id="KW-0732">Signal</keyword>
<feature type="active site" evidence="15">
    <location>
        <position position="413"/>
    </location>
</feature>
<dbReference type="InterPro" id="IPR003960">
    <property type="entry name" value="ATPase_AAA_CS"/>
</dbReference>
<feature type="signal peptide" evidence="17">
    <location>
        <begin position="1"/>
        <end position="26"/>
    </location>
</feature>
<dbReference type="InterPro" id="IPR003959">
    <property type="entry name" value="ATPase_AAA_core"/>
</dbReference>
<evidence type="ECO:0000256" key="13">
    <source>
        <dbReference type="ARBA" id="ARBA00023136"/>
    </source>
</evidence>
<dbReference type="SUPFAM" id="SSF140990">
    <property type="entry name" value="FtsH protease domain-like"/>
    <property type="match status" value="1"/>
</dbReference>
<keyword evidence="7 15" id="KW-0547">Nucleotide-binding</keyword>
<evidence type="ECO:0000256" key="3">
    <source>
        <dbReference type="ARBA" id="ARBA00022475"/>
    </source>
</evidence>
<feature type="chain" id="PRO_5036957460" description="ATP-dependent zinc metalloprotease FtsH" evidence="17">
    <location>
        <begin position="27"/>
        <end position="598"/>
    </location>
</feature>
<dbReference type="GO" id="GO:0006508">
    <property type="term" value="P:proteolysis"/>
    <property type="evidence" value="ECO:0007669"/>
    <property type="project" value="UniProtKB-KW"/>
</dbReference>
<dbReference type="NCBIfam" id="TIGR01241">
    <property type="entry name" value="FtsH_fam"/>
    <property type="match status" value="1"/>
</dbReference>
<dbReference type="Pfam" id="PF01434">
    <property type="entry name" value="Peptidase_M41"/>
    <property type="match status" value="1"/>
</dbReference>
<dbReference type="Gene3D" id="3.30.720.210">
    <property type="match status" value="1"/>
</dbReference>
<evidence type="ECO:0000256" key="10">
    <source>
        <dbReference type="ARBA" id="ARBA00022840"/>
    </source>
</evidence>
<evidence type="ECO:0000256" key="17">
    <source>
        <dbReference type="SAM" id="SignalP"/>
    </source>
</evidence>
<feature type="domain" description="AAA+ ATPase" evidence="18">
    <location>
        <begin position="182"/>
        <end position="321"/>
    </location>
</feature>
<dbReference type="PROSITE" id="PS00674">
    <property type="entry name" value="AAA"/>
    <property type="match status" value="1"/>
</dbReference>
<dbReference type="GO" id="GO:0008270">
    <property type="term" value="F:zinc ion binding"/>
    <property type="evidence" value="ECO:0007669"/>
    <property type="project" value="UniProtKB-UniRule"/>
</dbReference>
<dbReference type="EMBL" id="PIUK01000005">
    <property type="protein sequence ID" value="MBY6274843.1"/>
    <property type="molecule type" value="Genomic_DNA"/>
</dbReference>
<comment type="cofactor">
    <cofactor evidence="15">
        <name>Zn(2+)</name>
        <dbReference type="ChEBI" id="CHEBI:29105"/>
    </cofactor>
    <text evidence="15">Binds 1 zinc ion per subunit.</text>
</comment>
<keyword evidence="11 15" id="KW-1133">Transmembrane helix</keyword>
<gene>
    <name evidence="15" type="primary">ftsH</name>
    <name evidence="19" type="ORF">CWE10_01295</name>
</gene>
<evidence type="ECO:0000256" key="6">
    <source>
        <dbReference type="ARBA" id="ARBA00022723"/>
    </source>
</evidence>
<dbReference type="Proteomes" id="UP000732377">
    <property type="component" value="Unassembled WGS sequence"/>
</dbReference>
<feature type="binding site" evidence="15">
    <location>
        <position position="412"/>
    </location>
    <ligand>
        <name>Zn(2+)</name>
        <dbReference type="ChEBI" id="CHEBI:29105"/>
        <note>catalytic</note>
    </ligand>
</feature>
<keyword evidence="19" id="KW-0132">Cell division</keyword>
<comment type="similarity">
    <text evidence="16">Belongs to the AAA ATPase family.</text>
</comment>
<sequence length="598" mass="64605">MPAVVRWWAGAALLLAALLFGRPAAAMEAQPVAYSEFIQDVQARRVAYARITGQRLEAAYRDGTVRVVTLPPGEARLPLVLMQYGARVEFVRPADPIAFRTLLRFIPPLLILGAILWFTRRTAGGSGGLLTMEQSPARLYRVGEASVTLQDVAGLDEVKAELQEVIDFLREPERYRAMGARIPRGILLSGPPGTGKTLLARALAGEAGVPFFSASGSDFVELFAGTGAARVRALFDRARKAAPCIVFIDEIDALARRRGVGAGGGTEEREQTINQLLVEMDGFDSGEGVIVVAATNRPDVLDPAVLRPGRFDRHLTVDPPDRKGREQILAVHAREKRLSQAVALAEVARLTPGFTGADLANLLNEAALLAVRAGEREIGWPQVAMALERVTSGGPPRRVRAAAADRVRAAYHEAGHALAGLALRGSGRLVRVTILPHGRGLGHTLFRDQDEERYLHTRRDAFDRLTELLAGRAAEALVLGEVSAGAADDLERATGLAREMVTRWGMDPDIGPLRLEHAVEGEESLRRADGAMRALVAAAERAARALLEARRSGLERLAAALLERERLEGPEVEALLELTPGEKPYIIVPNSRGDEGNQ</sequence>
<dbReference type="HAMAP" id="MF_01458">
    <property type="entry name" value="FtsH"/>
    <property type="match status" value="1"/>
</dbReference>
<evidence type="ECO:0000256" key="5">
    <source>
        <dbReference type="ARBA" id="ARBA00022692"/>
    </source>
</evidence>
<dbReference type="GO" id="GO:0004176">
    <property type="term" value="F:ATP-dependent peptidase activity"/>
    <property type="evidence" value="ECO:0007669"/>
    <property type="project" value="InterPro"/>
</dbReference>
<evidence type="ECO:0000313" key="20">
    <source>
        <dbReference type="Proteomes" id="UP000732377"/>
    </source>
</evidence>
<accession>A0A953I5I3</accession>
<keyword evidence="3 15" id="KW-1003">Cell membrane</keyword>
<keyword evidence="10 15" id="KW-0067">ATP-binding</keyword>
<comment type="similarity">
    <text evidence="2 15">In the C-terminal section; belongs to the peptidase M41 family.</text>
</comment>
<evidence type="ECO:0000256" key="2">
    <source>
        <dbReference type="ARBA" id="ARBA00010044"/>
    </source>
</evidence>
<dbReference type="EC" id="3.4.24.-" evidence="15"/>
<keyword evidence="5 15" id="KW-0812">Transmembrane</keyword>
<dbReference type="InterPro" id="IPR000642">
    <property type="entry name" value="Peptidase_M41"/>
</dbReference>
<dbReference type="FunFam" id="3.40.50.300:FF:000001">
    <property type="entry name" value="ATP-dependent zinc metalloprotease FtsH"/>
    <property type="match status" value="1"/>
</dbReference>
<dbReference type="PANTHER" id="PTHR23076:SF97">
    <property type="entry name" value="ATP-DEPENDENT ZINC METALLOPROTEASE YME1L1"/>
    <property type="match status" value="1"/>
</dbReference>
<dbReference type="SMART" id="SM00382">
    <property type="entry name" value="AAA"/>
    <property type="match status" value="1"/>
</dbReference>
<dbReference type="PANTHER" id="PTHR23076">
    <property type="entry name" value="METALLOPROTEASE M41 FTSH"/>
    <property type="match status" value="1"/>
</dbReference>
<evidence type="ECO:0000256" key="12">
    <source>
        <dbReference type="ARBA" id="ARBA00023049"/>
    </source>
</evidence>
<dbReference type="GO" id="GO:0004222">
    <property type="term" value="F:metalloendopeptidase activity"/>
    <property type="evidence" value="ECO:0007669"/>
    <property type="project" value="InterPro"/>
</dbReference>
<dbReference type="Gene3D" id="1.20.58.760">
    <property type="entry name" value="Peptidase M41"/>
    <property type="match status" value="1"/>
</dbReference>
<keyword evidence="9 15" id="KW-0862">Zinc</keyword>
<dbReference type="GO" id="GO:0030163">
    <property type="term" value="P:protein catabolic process"/>
    <property type="evidence" value="ECO:0007669"/>
    <property type="project" value="UniProtKB-UniRule"/>
</dbReference>
<dbReference type="InterPro" id="IPR041569">
    <property type="entry name" value="AAA_lid_3"/>
</dbReference>
<dbReference type="Gene3D" id="1.10.8.60">
    <property type="match status" value="1"/>
</dbReference>